<dbReference type="InterPro" id="IPR011542">
    <property type="entry name" value="SUF_FeS_clus_asmbl_SufD"/>
</dbReference>
<dbReference type="InterPro" id="IPR037284">
    <property type="entry name" value="SUF_FeS_clus_asmbl_SufBD_sf"/>
</dbReference>
<dbReference type="InterPro" id="IPR000253">
    <property type="entry name" value="FHA_dom"/>
</dbReference>
<dbReference type="PANTHER" id="PTHR43575">
    <property type="entry name" value="PROTEIN ABCI7, CHLOROPLASTIC"/>
    <property type="match status" value="1"/>
</dbReference>
<evidence type="ECO:0000313" key="3">
    <source>
        <dbReference type="Proteomes" id="UP000053226"/>
    </source>
</evidence>
<dbReference type="PROSITE" id="PS50006">
    <property type="entry name" value="FHA_DOMAIN"/>
    <property type="match status" value="1"/>
</dbReference>
<dbReference type="Proteomes" id="UP000053226">
    <property type="component" value="Unassembled WGS sequence"/>
</dbReference>
<gene>
    <name evidence="2" type="ORF">M992_2174</name>
</gene>
<dbReference type="AlphaFoldDB" id="A0A0N0I9Y6"/>
<dbReference type="RefSeq" id="WP_053908616.1">
    <property type="nucleotide sequence ID" value="NZ_CAWMUS010000019.1"/>
</dbReference>
<evidence type="ECO:0000313" key="2">
    <source>
        <dbReference type="EMBL" id="KPD02460.1"/>
    </source>
</evidence>
<accession>A0A0N0I9Y6</accession>
<dbReference type="OrthoDB" id="9768262at2"/>
<evidence type="ECO:0000259" key="1">
    <source>
        <dbReference type="PROSITE" id="PS50006"/>
    </source>
</evidence>
<reference evidence="2 3" key="1">
    <citation type="submission" date="2015-07" db="EMBL/GenBank/DDBJ databases">
        <title>ATOL: Assembling a taxonomically balanced genome-scale reconstruction of the evolutionary history of the Enterobacteriaceae.</title>
        <authorList>
            <person name="Plunkett G.III."/>
            <person name="Neeno-Eckwall E.C."/>
            <person name="Glasner J.D."/>
            <person name="Perna N.T."/>
        </authorList>
    </citation>
    <scope>NUCLEOTIDE SEQUENCE [LARGE SCALE GENOMIC DNA]</scope>
    <source>
        <strain evidence="2 3">ATCC 35017</strain>
    </source>
</reference>
<sequence length="436" mass="48622">MAGLLTNSEKAEKRQQLDELNQQALQSFAQVFKLRHRELSQHAAGHWDKVQAIGFPAYRDEDWHYTPLASVLKAQYQLSCQPVDEAQCEALALPIDAYRIVLVDGHFIPALSSTDFGEFQVSLLDNKDELPEAIKGEVFLHLTESLAEQPLLINLPANKIAAKPFYVLNISHGSEDMSSVTTSHYRYHFKLGANSAAEVIEHFASVNEDSVHLTGGRLSAEVGDNARFQHLKLNFENALGQHFAHNDILVGRDSQVHSSAFLLSGLLSRHHTSVRLEGENADLSLNSLLLPRNNQIADTRTYLEHNKGYCQSRQLHKVIAMDKSKAVFNGMIKVAPAALKTDGQMTNNNLLLGAKSEVDTKPQLEIYADDVKCGHGATIGRIDNEQLFYLRSRGISEKAAKHMIIIAFAAELTEQIENEVIKETLMTQIRKRLAEV</sequence>
<dbReference type="InterPro" id="IPR000825">
    <property type="entry name" value="SUF_FeS_clus_asmbl_SufBD_core"/>
</dbReference>
<dbReference type="SUPFAM" id="SSF101960">
    <property type="entry name" value="Stabilizer of iron transporter SufD"/>
    <property type="match status" value="1"/>
</dbReference>
<keyword evidence="3" id="KW-1185">Reference proteome</keyword>
<organism evidence="2 3">
    <name type="scientific">Moellerella wisconsensis ATCC 35017</name>
    <dbReference type="NCBI Taxonomy" id="1354267"/>
    <lineage>
        <taxon>Bacteria</taxon>
        <taxon>Pseudomonadati</taxon>
        <taxon>Pseudomonadota</taxon>
        <taxon>Gammaproteobacteria</taxon>
        <taxon>Enterobacterales</taxon>
        <taxon>Morganellaceae</taxon>
        <taxon>Moellerella</taxon>
    </lineage>
</organism>
<dbReference type="NCBIfam" id="TIGR01981">
    <property type="entry name" value="sufD"/>
    <property type="match status" value="1"/>
</dbReference>
<dbReference type="GO" id="GO:0016226">
    <property type="term" value="P:iron-sulfur cluster assembly"/>
    <property type="evidence" value="ECO:0007669"/>
    <property type="project" value="InterPro"/>
</dbReference>
<dbReference type="PANTHER" id="PTHR43575:SF1">
    <property type="entry name" value="PROTEIN ABCI7, CHLOROPLASTIC"/>
    <property type="match status" value="1"/>
</dbReference>
<feature type="domain" description="FHA" evidence="1">
    <location>
        <begin position="248"/>
        <end position="302"/>
    </location>
</feature>
<dbReference type="InterPro" id="IPR055346">
    <property type="entry name" value="Fe-S_cluster_assembly_SufBD"/>
</dbReference>
<dbReference type="Pfam" id="PF01458">
    <property type="entry name" value="SUFBD_core"/>
    <property type="match status" value="1"/>
</dbReference>
<name>A0A0N0I9Y6_9GAMM</name>
<protein>
    <submittedName>
        <fullName evidence="2">Iron-sulfur cluster assembly protein</fullName>
    </submittedName>
</protein>
<comment type="caution">
    <text evidence="2">The sequence shown here is derived from an EMBL/GenBank/DDBJ whole genome shotgun (WGS) entry which is preliminary data.</text>
</comment>
<dbReference type="NCBIfam" id="NF008194">
    <property type="entry name" value="PRK10948.1"/>
    <property type="match status" value="1"/>
</dbReference>
<proteinExistence type="predicted"/>
<dbReference type="EMBL" id="LGAA01000019">
    <property type="protein sequence ID" value="KPD02460.1"/>
    <property type="molecule type" value="Genomic_DNA"/>
</dbReference>